<name>A0A8S1Q2V6_9CILI</name>
<evidence type="ECO:0000313" key="2">
    <source>
        <dbReference type="Proteomes" id="UP000692954"/>
    </source>
</evidence>
<accession>A0A8S1Q2V6</accession>
<organism evidence="1 2">
    <name type="scientific">Paramecium sonneborni</name>
    <dbReference type="NCBI Taxonomy" id="65129"/>
    <lineage>
        <taxon>Eukaryota</taxon>
        <taxon>Sar</taxon>
        <taxon>Alveolata</taxon>
        <taxon>Ciliophora</taxon>
        <taxon>Intramacronucleata</taxon>
        <taxon>Oligohymenophorea</taxon>
        <taxon>Peniculida</taxon>
        <taxon>Parameciidae</taxon>
        <taxon>Paramecium</taxon>
    </lineage>
</organism>
<proteinExistence type="predicted"/>
<sequence>MIYFNYIIYEVDYIASLLILDYHRLEIKIYLLTVKEILLIKNYKMINLKIYCLRNIVTVRLNRPQSLFIYLKSLAFKLLLKVPDQKLKNNQIMILNLGNGLNQVII</sequence>
<comment type="caution">
    <text evidence="1">The sequence shown here is derived from an EMBL/GenBank/DDBJ whole genome shotgun (WGS) entry which is preliminary data.</text>
</comment>
<reference evidence="1" key="1">
    <citation type="submission" date="2021-01" db="EMBL/GenBank/DDBJ databases">
        <authorList>
            <consortium name="Genoscope - CEA"/>
            <person name="William W."/>
        </authorList>
    </citation>
    <scope>NUCLEOTIDE SEQUENCE</scope>
</reference>
<protein>
    <submittedName>
        <fullName evidence="1">Uncharacterized protein</fullName>
    </submittedName>
</protein>
<dbReference type="EMBL" id="CAJJDN010000095">
    <property type="protein sequence ID" value="CAD8110016.1"/>
    <property type="molecule type" value="Genomic_DNA"/>
</dbReference>
<keyword evidence="2" id="KW-1185">Reference proteome</keyword>
<dbReference type="Proteomes" id="UP000692954">
    <property type="component" value="Unassembled WGS sequence"/>
</dbReference>
<gene>
    <name evidence="1" type="ORF">PSON_ATCC_30995.1.T0950005</name>
</gene>
<dbReference type="AlphaFoldDB" id="A0A8S1Q2V6"/>
<evidence type="ECO:0000313" key="1">
    <source>
        <dbReference type="EMBL" id="CAD8110016.1"/>
    </source>
</evidence>